<sequence length="170" mass="18898">MVGALCSHILVWQWRLLVLLRVDVLIWSLMRIRVLVRQLGRTTTRVATFSWITLISTLLSSIILVVSALLNVAALSSRRPVSLKSRSPSIQILGGPVKNIVPSIHMIWSTPNIINESRPNRTRILKSCTSSSKLTHPEMPPTKMSPTTLLSPKENMGAIINVLRDASCEI</sequence>
<dbReference type="EMBL" id="CP133614">
    <property type="protein sequence ID" value="WMV18160.1"/>
    <property type="molecule type" value="Genomic_DNA"/>
</dbReference>
<evidence type="ECO:0000256" key="2">
    <source>
        <dbReference type="SAM" id="Phobius"/>
    </source>
</evidence>
<keyword evidence="2" id="KW-0472">Membrane</keyword>
<dbReference type="AlphaFoldDB" id="A0AAF0TM33"/>
<name>A0AAF0TM33_SOLVR</name>
<feature type="transmembrane region" description="Helical" evidence="2">
    <location>
        <begin position="12"/>
        <end position="30"/>
    </location>
</feature>
<dbReference type="Proteomes" id="UP001234989">
    <property type="component" value="Chromosome 3"/>
</dbReference>
<keyword evidence="2" id="KW-0812">Transmembrane</keyword>
<evidence type="ECO:0000256" key="1">
    <source>
        <dbReference type="SAM" id="MobiDB-lite"/>
    </source>
</evidence>
<gene>
    <name evidence="3" type="ORF">MTR67_011545</name>
</gene>
<keyword evidence="2" id="KW-1133">Transmembrane helix</keyword>
<feature type="non-terminal residue" evidence="3">
    <location>
        <position position="170"/>
    </location>
</feature>
<organism evidence="3 4">
    <name type="scientific">Solanum verrucosum</name>
    <dbReference type="NCBI Taxonomy" id="315347"/>
    <lineage>
        <taxon>Eukaryota</taxon>
        <taxon>Viridiplantae</taxon>
        <taxon>Streptophyta</taxon>
        <taxon>Embryophyta</taxon>
        <taxon>Tracheophyta</taxon>
        <taxon>Spermatophyta</taxon>
        <taxon>Magnoliopsida</taxon>
        <taxon>eudicotyledons</taxon>
        <taxon>Gunneridae</taxon>
        <taxon>Pentapetalae</taxon>
        <taxon>asterids</taxon>
        <taxon>lamiids</taxon>
        <taxon>Solanales</taxon>
        <taxon>Solanaceae</taxon>
        <taxon>Solanoideae</taxon>
        <taxon>Solaneae</taxon>
        <taxon>Solanum</taxon>
    </lineage>
</organism>
<evidence type="ECO:0000313" key="3">
    <source>
        <dbReference type="EMBL" id="WMV18160.1"/>
    </source>
</evidence>
<keyword evidence="4" id="KW-1185">Reference proteome</keyword>
<evidence type="ECO:0000313" key="4">
    <source>
        <dbReference type="Proteomes" id="UP001234989"/>
    </source>
</evidence>
<feature type="region of interest" description="Disordered" evidence="1">
    <location>
        <begin position="131"/>
        <end position="150"/>
    </location>
</feature>
<reference evidence="3" key="1">
    <citation type="submission" date="2023-08" db="EMBL/GenBank/DDBJ databases">
        <title>A de novo genome assembly of Solanum verrucosum Schlechtendal, a Mexican diploid species geographically isolated from the other diploid A-genome species in potato relatives.</title>
        <authorList>
            <person name="Hosaka K."/>
        </authorList>
    </citation>
    <scope>NUCLEOTIDE SEQUENCE</scope>
    <source>
        <tissue evidence="3">Young leaves</tissue>
    </source>
</reference>
<feature type="transmembrane region" description="Helical" evidence="2">
    <location>
        <begin position="51"/>
        <end position="75"/>
    </location>
</feature>
<accession>A0AAF0TM33</accession>
<protein>
    <submittedName>
        <fullName evidence="3">Uncharacterized protein</fullName>
    </submittedName>
</protein>
<proteinExistence type="predicted"/>